<protein>
    <submittedName>
        <fullName evidence="8">Efflux RND transporter periplasmic adaptor subunit</fullName>
    </submittedName>
</protein>
<feature type="domain" description="CzcB-like alpha-helical hairpin" evidence="4">
    <location>
        <begin position="422"/>
        <end position="475"/>
    </location>
</feature>
<feature type="domain" description="CusB-like beta-barrel" evidence="5">
    <location>
        <begin position="597"/>
        <end position="665"/>
    </location>
</feature>
<dbReference type="GO" id="GO:0016020">
    <property type="term" value="C:membrane"/>
    <property type="evidence" value="ECO:0007669"/>
    <property type="project" value="InterPro"/>
</dbReference>
<dbReference type="Pfam" id="PF25893">
    <property type="entry name" value="HH_CzcB"/>
    <property type="match status" value="1"/>
</dbReference>
<dbReference type="Gene3D" id="2.40.420.20">
    <property type="match status" value="2"/>
</dbReference>
<evidence type="ECO:0000313" key="8">
    <source>
        <dbReference type="EMBL" id="MDI6451801.1"/>
    </source>
</evidence>
<dbReference type="Gene3D" id="2.40.30.170">
    <property type="match status" value="1"/>
</dbReference>
<evidence type="ECO:0000259" key="4">
    <source>
        <dbReference type="Pfam" id="PF25893"/>
    </source>
</evidence>
<feature type="domain" description="CzcB-like barrel-sandwich hybrid" evidence="6">
    <location>
        <begin position="327"/>
        <end position="594"/>
    </location>
</feature>
<dbReference type="InterPro" id="IPR051909">
    <property type="entry name" value="MFP_Cation_Efflux"/>
</dbReference>
<evidence type="ECO:0000259" key="7">
    <source>
        <dbReference type="Pfam" id="PF25975"/>
    </source>
</evidence>
<reference evidence="8" key="1">
    <citation type="submission" date="2023-05" db="EMBL/GenBank/DDBJ databases">
        <title>Anaerotaeda fermentans gen. nov., sp. nov., a novel anaerobic planctomycete of the new family within the order Sedimentisphaerales isolated from Taman Peninsula, Russia.</title>
        <authorList>
            <person name="Khomyakova M.A."/>
            <person name="Merkel A.Y."/>
            <person name="Slobodkin A.I."/>
        </authorList>
    </citation>
    <scope>NUCLEOTIDE SEQUENCE</scope>
    <source>
        <strain evidence="8">M17dextr</strain>
    </source>
</reference>
<evidence type="ECO:0000259" key="6">
    <source>
        <dbReference type="Pfam" id="PF25973"/>
    </source>
</evidence>
<dbReference type="Proteomes" id="UP001431776">
    <property type="component" value="Unassembled WGS sequence"/>
</dbReference>
<dbReference type="SUPFAM" id="SSF111369">
    <property type="entry name" value="HlyD-like secretion proteins"/>
    <property type="match status" value="1"/>
</dbReference>
<dbReference type="GO" id="GO:0060003">
    <property type="term" value="P:copper ion export"/>
    <property type="evidence" value="ECO:0007669"/>
    <property type="project" value="TreeGrafter"/>
</dbReference>
<name>A0AAW6U8D8_9BACT</name>
<gene>
    <name evidence="8" type="ORF">QJ522_22255</name>
</gene>
<sequence length="754" mass="80833">MKQNGFFVIIVLAAGVALGIGTAKLGLLPGGTGGDLAAVAATAEDAHDHAAGGHAHGDAKTSQITVWGARFEVFLEHPYLVAGEPAGFVTHVSDLTTGEPRTAGPVTFVLTNSSGALKEYVAPTPARAGIYIPQLTFPSPGEWAVTLKVPLDGAEHQVKLPAVRVYASQAEADTAPAQETPTGISFLKEQQWPVRMKVQPARSRTLGGKQALVIPHSALFEESGKQALFVQVAGETVQKRYPSLGQTDAGMVEVVSGVNEGEQVICEALAAVIEAERHDSGVEHAHDDAPSAGNDPARFGIETGPAGPGVLELRATLAGEVKLNANKVAHIVPQVPGRVREVRKDVGDPVQAGEVMAWLESTALGQAKIDYLSKFAEISCQAMELTRAREIHDNATHLLKVLESAPPLETLRDKDWGPMGSVRSELIGAYAELHYARAAHEREQQLFEKQITSGDDFHRAQSDLKKAEAVYQATRDTVAFEIRRGLIEATHAHQIRELDVVGAERNLYVLGLTAADMQILQKLAPSHSSHSHDSDADPTGSTATQAHDDGDHATENEHLAWYPLRAPFDGTVIDKRLSLGEAVKEDADAFVVADLGTVWVDFRVHQKDLPAIGLDQTILIECGLDRIEGKIAYLSPVVDNDTRTALARVIVPNPSGGLRPGTFVSGVVTLKDAEAPLVVEKSALQYIDDQPCVFAHDGHAFEKRHVMLGRTDGRYIEITAGLQPGETIVTKNAFRIKSEMEKAKTAVSGHGHVH</sequence>
<dbReference type="NCBIfam" id="TIGR01730">
    <property type="entry name" value="RND_mfp"/>
    <property type="match status" value="1"/>
</dbReference>
<dbReference type="Pfam" id="PF25954">
    <property type="entry name" value="Beta-barrel_RND_2"/>
    <property type="match status" value="1"/>
</dbReference>
<proteinExistence type="inferred from homology"/>
<dbReference type="InterPro" id="IPR006143">
    <property type="entry name" value="RND_pump_MFP"/>
</dbReference>
<keyword evidence="9" id="KW-1185">Reference proteome</keyword>
<dbReference type="RefSeq" id="WP_349247208.1">
    <property type="nucleotide sequence ID" value="NZ_JASCXX010000056.1"/>
</dbReference>
<dbReference type="Pfam" id="PF25973">
    <property type="entry name" value="BSH_CzcB"/>
    <property type="match status" value="1"/>
</dbReference>
<keyword evidence="2" id="KW-0813">Transport</keyword>
<dbReference type="FunFam" id="2.40.30.170:FF:000010">
    <property type="entry name" value="Efflux RND transporter periplasmic adaptor subunit"/>
    <property type="match status" value="1"/>
</dbReference>
<feature type="domain" description="CzcB-like C-terminal circularly permuted SH3-like" evidence="7">
    <location>
        <begin position="678"/>
        <end position="737"/>
    </location>
</feature>
<dbReference type="InterPro" id="IPR058649">
    <property type="entry name" value="CzcB_C"/>
</dbReference>
<dbReference type="Gene3D" id="2.40.50.100">
    <property type="match status" value="1"/>
</dbReference>
<evidence type="ECO:0000256" key="1">
    <source>
        <dbReference type="ARBA" id="ARBA00009477"/>
    </source>
</evidence>
<evidence type="ECO:0000313" key="9">
    <source>
        <dbReference type="Proteomes" id="UP001431776"/>
    </source>
</evidence>
<dbReference type="Gene3D" id="1.10.287.470">
    <property type="entry name" value="Helix hairpin bin"/>
    <property type="match status" value="1"/>
</dbReference>
<dbReference type="GO" id="GO:0046914">
    <property type="term" value="F:transition metal ion binding"/>
    <property type="evidence" value="ECO:0007669"/>
    <property type="project" value="TreeGrafter"/>
</dbReference>
<evidence type="ECO:0000256" key="3">
    <source>
        <dbReference type="SAM" id="MobiDB-lite"/>
    </source>
</evidence>
<feature type="region of interest" description="Disordered" evidence="3">
    <location>
        <begin position="524"/>
        <end position="550"/>
    </location>
</feature>
<dbReference type="Pfam" id="PF25975">
    <property type="entry name" value="CzcB_C"/>
    <property type="match status" value="1"/>
</dbReference>
<dbReference type="PANTHER" id="PTHR30097">
    <property type="entry name" value="CATION EFFLUX SYSTEM PROTEIN CUSB"/>
    <property type="match status" value="1"/>
</dbReference>
<dbReference type="AlphaFoldDB" id="A0AAW6U8D8"/>
<comment type="similarity">
    <text evidence="1">Belongs to the membrane fusion protein (MFP) (TC 8.A.1) family.</text>
</comment>
<accession>A0AAW6U8D8</accession>
<evidence type="ECO:0000259" key="5">
    <source>
        <dbReference type="Pfam" id="PF25954"/>
    </source>
</evidence>
<dbReference type="GO" id="GO:0022857">
    <property type="term" value="F:transmembrane transporter activity"/>
    <property type="evidence" value="ECO:0007669"/>
    <property type="project" value="InterPro"/>
</dbReference>
<organism evidence="8 9">
    <name type="scientific">Anaerobaca lacustris</name>
    <dbReference type="NCBI Taxonomy" id="3044600"/>
    <lineage>
        <taxon>Bacteria</taxon>
        <taxon>Pseudomonadati</taxon>
        <taxon>Planctomycetota</taxon>
        <taxon>Phycisphaerae</taxon>
        <taxon>Sedimentisphaerales</taxon>
        <taxon>Anaerobacaceae</taxon>
        <taxon>Anaerobaca</taxon>
    </lineage>
</organism>
<dbReference type="GO" id="GO:0015679">
    <property type="term" value="P:plasma membrane copper ion transport"/>
    <property type="evidence" value="ECO:0007669"/>
    <property type="project" value="TreeGrafter"/>
</dbReference>
<dbReference type="PANTHER" id="PTHR30097:SF4">
    <property type="entry name" value="SLR6042 PROTEIN"/>
    <property type="match status" value="1"/>
</dbReference>
<evidence type="ECO:0000256" key="2">
    <source>
        <dbReference type="ARBA" id="ARBA00022448"/>
    </source>
</evidence>
<dbReference type="EMBL" id="JASCXX010000056">
    <property type="protein sequence ID" value="MDI6451801.1"/>
    <property type="molecule type" value="Genomic_DNA"/>
</dbReference>
<dbReference type="InterPro" id="IPR058648">
    <property type="entry name" value="HH_CzcB-like"/>
</dbReference>
<dbReference type="GO" id="GO:0030288">
    <property type="term" value="C:outer membrane-bounded periplasmic space"/>
    <property type="evidence" value="ECO:0007669"/>
    <property type="project" value="TreeGrafter"/>
</dbReference>
<comment type="caution">
    <text evidence="8">The sequence shown here is derived from an EMBL/GenBank/DDBJ whole genome shotgun (WGS) entry which is preliminary data.</text>
</comment>
<dbReference type="InterPro" id="IPR058647">
    <property type="entry name" value="BSH_CzcB-like"/>
</dbReference>
<dbReference type="InterPro" id="IPR058792">
    <property type="entry name" value="Beta-barrel_RND_2"/>
</dbReference>